<dbReference type="SUPFAM" id="SSF53756">
    <property type="entry name" value="UDP-Glycosyltransferase/glycogen phosphorylase"/>
    <property type="match status" value="1"/>
</dbReference>
<dbReference type="CDD" id="cd03801">
    <property type="entry name" value="GT4_PimA-like"/>
    <property type="match status" value="1"/>
</dbReference>
<dbReference type="Gene3D" id="3.40.50.2000">
    <property type="entry name" value="Glycogen Phosphorylase B"/>
    <property type="match status" value="1"/>
</dbReference>
<dbReference type="PANTHER" id="PTHR12526:SF638">
    <property type="entry name" value="SPORE COAT PROTEIN SA"/>
    <property type="match status" value="1"/>
</dbReference>
<gene>
    <name evidence="1" type="ORF">FBR43_14880</name>
</gene>
<dbReference type="AlphaFoldDB" id="A0A4U1L5Q1"/>
<dbReference type="Proteomes" id="UP000309138">
    <property type="component" value="Unassembled WGS sequence"/>
</dbReference>
<proteinExistence type="predicted"/>
<dbReference type="PANTHER" id="PTHR12526">
    <property type="entry name" value="GLYCOSYLTRANSFERASE"/>
    <property type="match status" value="1"/>
</dbReference>
<comment type="caution">
    <text evidence="1">The sequence shown here is derived from an EMBL/GenBank/DDBJ whole genome shotgun (WGS) entry which is preliminary data.</text>
</comment>
<dbReference type="GO" id="GO:0016757">
    <property type="term" value="F:glycosyltransferase activity"/>
    <property type="evidence" value="ECO:0007669"/>
    <property type="project" value="TreeGrafter"/>
</dbReference>
<dbReference type="OrthoDB" id="9801609at2"/>
<dbReference type="EMBL" id="SWKR01000002">
    <property type="protein sequence ID" value="TKD51884.1"/>
    <property type="molecule type" value="Genomic_DNA"/>
</dbReference>
<sequence length="381" mass="41006">MRIVAWHPLLTDHQAYTWGAAVPLVDHLRVNVWRRSDAVRDAQGWQRRSPQAGEEHAVPRADWWRWSRALLRRERKAWHLFGSPFEDRRQLAVMLLAVAMGCKVGIVSEPYSTSSAGYFSERATIADTVRQRLRPLVYRGYGALIAQRLGIVFAISRLACRQYAALGVPAGRIAPFGYFVPGPGQGASRPDGLRQPQAGLRAIFVGSLIARKGIDTAVAAVRRLRAQGSDVTLDLYGPGDAAPWLGDAGVTYRGTIPFGDVAATIGGYDALILPSRFDGWGVIGNEAIQAGVPVIASDAAGVGDLVEAQRCGQRFETGDAADLARCLQRWVDDPLALAAAAAAAREAAGLVEPVVAADFAVRCLRARDAGAPLPASPWYHG</sequence>
<organism evidence="1 2">
    <name type="scientific">Sphingomonas baiyangensis</name>
    <dbReference type="NCBI Taxonomy" id="2572576"/>
    <lineage>
        <taxon>Bacteria</taxon>
        <taxon>Pseudomonadati</taxon>
        <taxon>Pseudomonadota</taxon>
        <taxon>Alphaproteobacteria</taxon>
        <taxon>Sphingomonadales</taxon>
        <taxon>Sphingomonadaceae</taxon>
        <taxon>Sphingomonas</taxon>
    </lineage>
</organism>
<dbReference type="RefSeq" id="WP_136943818.1">
    <property type="nucleotide sequence ID" value="NZ_SWKR01000002.1"/>
</dbReference>
<keyword evidence="1" id="KW-0808">Transferase</keyword>
<protein>
    <submittedName>
        <fullName evidence="1">Glycosyltransferase family 4 protein</fullName>
    </submittedName>
</protein>
<dbReference type="Pfam" id="PF13692">
    <property type="entry name" value="Glyco_trans_1_4"/>
    <property type="match status" value="1"/>
</dbReference>
<evidence type="ECO:0000313" key="1">
    <source>
        <dbReference type="EMBL" id="TKD51884.1"/>
    </source>
</evidence>
<accession>A0A4U1L5Q1</accession>
<keyword evidence="2" id="KW-1185">Reference proteome</keyword>
<reference evidence="1 2" key="1">
    <citation type="submission" date="2019-04" db="EMBL/GenBank/DDBJ databases">
        <authorList>
            <person name="Yang Y."/>
            <person name="Wei D."/>
        </authorList>
    </citation>
    <scope>NUCLEOTIDE SEQUENCE [LARGE SCALE GENOMIC DNA]</scope>
    <source>
        <strain evidence="1 2">L-1-4w-11</strain>
    </source>
</reference>
<name>A0A4U1L5Q1_9SPHN</name>
<evidence type="ECO:0000313" key="2">
    <source>
        <dbReference type="Proteomes" id="UP000309138"/>
    </source>
</evidence>